<protein>
    <recommendedName>
        <fullName evidence="3">AB hydrolase-1 domain-containing protein</fullName>
    </recommendedName>
</protein>
<evidence type="ECO:0000313" key="2">
    <source>
        <dbReference type="Proteomes" id="UP000052232"/>
    </source>
</evidence>
<dbReference type="AlphaFoldDB" id="A0A0J7XQR1"/>
<gene>
    <name evidence="1" type="ORF">V473_20425</name>
</gene>
<dbReference type="EMBL" id="JACT01000005">
    <property type="protein sequence ID" value="KMS53403.1"/>
    <property type="molecule type" value="Genomic_DNA"/>
</dbReference>
<keyword evidence="2" id="KW-1185">Reference proteome</keyword>
<evidence type="ECO:0000313" key="1">
    <source>
        <dbReference type="EMBL" id="KMS53403.1"/>
    </source>
</evidence>
<name>A0A0J7XQR1_9SPHN</name>
<sequence>MGGKQGGWIWNELIAALVMQAPDIEPPLILDIPGCGAKRGRDTSGLGLDAVIEELAHDIAWPGSIAAYLSATRTATHTAGSSRSMTVGL</sequence>
<dbReference type="RefSeq" id="WP_066608552.1">
    <property type="nucleotide sequence ID" value="NZ_KQ130436.1"/>
</dbReference>
<dbReference type="STRING" id="1420583.V473_20425"/>
<proteinExistence type="predicted"/>
<evidence type="ECO:0008006" key="3">
    <source>
        <dbReference type="Google" id="ProtNLM"/>
    </source>
</evidence>
<accession>A0A0J7XQR1</accession>
<comment type="caution">
    <text evidence="1">The sequence shown here is derived from an EMBL/GenBank/DDBJ whole genome shotgun (WGS) entry which is preliminary data.</text>
</comment>
<organism evidence="1 2">
    <name type="scientific">Sphingobium cupriresistens LL01</name>
    <dbReference type="NCBI Taxonomy" id="1420583"/>
    <lineage>
        <taxon>Bacteria</taxon>
        <taxon>Pseudomonadati</taxon>
        <taxon>Pseudomonadota</taxon>
        <taxon>Alphaproteobacteria</taxon>
        <taxon>Sphingomonadales</taxon>
        <taxon>Sphingomonadaceae</taxon>
        <taxon>Sphingobium</taxon>
    </lineage>
</organism>
<dbReference type="PATRIC" id="fig|1420583.3.peg.3894"/>
<reference evidence="1 2" key="1">
    <citation type="journal article" date="2015" name="G3 (Bethesda)">
        <title>Insights into Ongoing Evolution of the Hexachlorocyclohexane Catabolic Pathway from Comparative Genomics of Ten Sphingomonadaceae Strains.</title>
        <authorList>
            <person name="Pearce S.L."/>
            <person name="Oakeshott J.G."/>
            <person name="Pandey G."/>
        </authorList>
    </citation>
    <scope>NUCLEOTIDE SEQUENCE [LARGE SCALE GENOMIC DNA]</scope>
    <source>
        <strain evidence="1 2">LL01</strain>
    </source>
</reference>
<dbReference type="Proteomes" id="UP000052232">
    <property type="component" value="Unassembled WGS sequence"/>
</dbReference>